<evidence type="ECO:0000256" key="8">
    <source>
        <dbReference type="ARBA" id="ARBA00031254"/>
    </source>
</evidence>
<feature type="compositionally biased region" description="Polar residues" evidence="10">
    <location>
        <begin position="1095"/>
        <end position="1108"/>
    </location>
</feature>
<comment type="caution">
    <text evidence="12">The sequence shown here is derived from an EMBL/GenBank/DDBJ whole genome shotgun (WGS) entry which is preliminary data.</text>
</comment>
<dbReference type="PANTHER" id="PTHR12881:SF10">
    <property type="entry name" value="MEDIATOR OF RNA POLYMERASE II TRANSCRIPTION SUBUNIT 1"/>
    <property type="match status" value="1"/>
</dbReference>
<accession>A0AAN7P2W7</accession>
<gene>
    <name evidence="12" type="ORF">RN001_013721</name>
</gene>
<keyword evidence="6 9" id="KW-0804">Transcription</keyword>
<feature type="compositionally biased region" description="Polar residues" evidence="10">
    <location>
        <begin position="898"/>
        <end position="912"/>
    </location>
</feature>
<dbReference type="GO" id="GO:0003712">
    <property type="term" value="F:transcription coregulator activity"/>
    <property type="evidence" value="ECO:0007669"/>
    <property type="project" value="InterPro"/>
</dbReference>
<keyword evidence="13" id="KW-1185">Reference proteome</keyword>
<feature type="compositionally biased region" description="Low complexity" evidence="10">
    <location>
        <begin position="1143"/>
        <end position="1155"/>
    </location>
</feature>
<evidence type="ECO:0000256" key="6">
    <source>
        <dbReference type="ARBA" id="ARBA00023163"/>
    </source>
</evidence>
<evidence type="ECO:0000256" key="10">
    <source>
        <dbReference type="SAM" id="MobiDB-lite"/>
    </source>
</evidence>
<feature type="compositionally biased region" description="Polar residues" evidence="10">
    <location>
        <begin position="1207"/>
        <end position="1236"/>
    </location>
</feature>
<feature type="compositionally biased region" description="Basic and acidic residues" evidence="10">
    <location>
        <begin position="1258"/>
        <end position="1276"/>
    </location>
</feature>
<evidence type="ECO:0000256" key="3">
    <source>
        <dbReference type="ARBA" id="ARBA00020612"/>
    </source>
</evidence>
<feature type="domain" description="Mediator complex subunit Med1" evidence="11">
    <location>
        <begin position="73"/>
        <end position="429"/>
    </location>
</feature>
<feature type="compositionally biased region" description="Basic and acidic residues" evidence="10">
    <location>
        <begin position="640"/>
        <end position="654"/>
    </location>
</feature>
<keyword evidence="7 9" id="KW-0539">Nucleus</keyword>
<organism evidence="12 13">
    <name type="scientific">Aquatica leii</name>
    <dbReference type="NCBI Taxonomy" id="1421715"/>
    <lineage>
        <taxon>Eukaryota</taxon>
        <taxon>Metazoa</taxon>
        <taxon>Ecdysozoa</taxon>
        <taxon>Arthropoda</taxon>
        <taxon>Hexapoda</taxon>
        <taxon>Insecta</taxon>
        <taxon>Pterygota</taxon>
        <taxon>Neoptera</taxon>
        <taxon>Endopterygota</taxon>
        <taxon>Coleoptera</taxon>
        <taxon>Polyphaga</taxon>
        <taxon>Elateriformia</taxon>
        <taxon>Elateroidea</taxon>
        <taxon>Lampyridae</taxon>
        <taxon>Luciolinae</taxon>
        <taxon>Aquatica</taxon>
    </lineage>
</organism>
<feature type="compositionally biased region" description="Low complexity" evidence="10">
    <location>
        <begin position="791"/>
        <end position="814"/>
    </location>
</feature>
<feature type="compositionally biased region" description="Low complexity" evidence="10">
    <location>
        <begin position="976"/>
        <end position="988"/>
    </location>
</feature>
<comment type="subcellular location">
    <subcellularLocation>
        <location evidence="1 9">Nucleus</location>
    </subcellularLocation>
</comment>
<feature type="compositionally biased region" description="Basic and acidic residues" evidence="10">
    <location>
        <begin position="990"/>
        <end position="1006"/>
    </location>
</feature>
<dbReference type="Pfam" id="PF10744">
    <property type="entry name" value="Med1"/>
    <property type="match status" value="1"/>
</dbReference>
<dbReference type="Proteomes" id="UP001353858">
    <property type="component" value="Unassembled WGS sequence"/>
</dbReference>
<feature type="compositionally biased region" description="Basic and acidic residues" evidence="10">
    <location>
        <begin position="818"/>
        <end position="838"/>
    </location>
</feature>
<dbReference type="PANTHER" id="PTHR12881">
    <property type="entry name" value="MEDIATOR OF RNA POLYMERASE II TRANSCRIPTION SUBUNIT 1"/>
    <property type="match status" value="1"/>
</dbReference>
<evidence type="ECO:0000256" key="7">
    <source>
        <dbReference type="ARBA" id="ARBA00023242"/>
    </source>
</evidence>
<feature type="region of interest" description="Disordered" evidence="10">
    <location>
        <begin position="1313"/>
        <end position="1338"/>
    </location>
</feature>
<dbReference type="GO" id="GO:0045944">
    <property type="term" value="P:positive regulation of transcription by RNA polymerase II"/>
    <property type="evidence" value="ECO:0007669"/>
    <property type="project" value="UniProtKB-ARBA"/>
</dbReference>
<evidence type="ECO:0000256" key="2">
    <source>
        <dbReference type="ARBA" id="ARBA00006210"/>
    </source>
</evidence>
<feature type="region of interest" description="Disordered" evidence="10">
    <location>
        <begin position="731"/>
        <end position="1276"/>
    </location>
</feature>
<evidence type="ECO:0000256" key="1">
    <source>
        <dbReference type="ARBA" id="ARBA00004123"/>
    </source>
</evidence>
<proteinExistence type="inferred from homology"/>
<evidence type="ECO:0000256" key="5">
    <source>
        <dbReference type="ARBA" id="ARBA00023159"/>
    </source>
</evidence>
<dbReference type="InterPro" id="IPR019680">
    <property type="entry name" value="Mediator_Med1"/>
</dbReference>
<feature type="compositionally biased region" description="Low complexity" evidence="10">
    <location>
        <begin position="879"/>
        <end position="891"/>
    </location>
</feature>
<feature type="compositionally biased region" description="Low complexity" evidence="10">
    <location>
        <begin position="1007"/>
        <end position="1021"/>
    </location>
</feature>
<sequence>MNKTLNVMNIGTPSIGIQTTMDKNRDWQLELLMEKLRSKASQLKSLQETSKTVRMTMLDKRYSLDSVEKSQHQKCLDTLQHCIKVTSLQSMIERLESLTRQLGLKFMVGPSGTELFISSDMFYLEIILEQTGAVRDVKVHHDGKVEQQSCAELVACLSQQDFADFTAQLEGFTSIYQLNAEKKVKCKAFTALQSLESDLTTLADLQTFMKEPFNLLHKSPVGILEKRCGGHPMKLTYFVSPYDLLDVEKSELKPITVEAVTSRNLGYSVTVCMEGSAAHKLQTTTLITVNRNFNGKSTPSFAALTNQNSAVIPACFMLKLNKPMPMCVSLVHQIQQLTELECAETSSTHPLLSLIVTHASDGQIEPGNNKGLFVTLPEQHHCYFLTDSKNMEGILVHSIPFTHPGHVSQILVILRQQALFNTIITSCVRPNSKQDLENMIMFEISALSCTHISISMEHPIEETMATAEVDLADISNLQCRIYGPGSPPNTLDPTSELGTKILNRCLSIPVTMRSIIRLWDKQVVRKNHFNGHENFSLPLGSGDPGGHKGPPGNNLADFGGLDGKMKQEPSNGNGLPHGMNLSLLSHSHQGMFLNESMMASANFSNFPATETPMFTNMELTNILAGTGQSDKSLKRQHKRKGDDFWKSSKRKQGEDVELMETSSSDSMSHSTPLSQETPSEISMMTPNSVVGFQSDLELSGLDPSELIGTSDKTLAEYDNIDELGDVEEMLAASSSRDQKLRKSQKSPSSMNVLDIPENKNLVPPSVSITPINAPQGFGSSSTAPPRPGIEIIPIATTSPTALPSSITITPISSSQVRNIDERSREKKSSKNRSDDKSRIEKKRKRKRDESPMGPPEKIPPKQDPLTKPVTVSIKPAESPPLSTSTPTSPSSMIRKFSASPTHSKSFSVSGKLSPSMMKSGIKPGPPSHPSPKHSPGQIPSSPKHTLPGISSPKSHGTSPKHPSTGSSGKPSMSTLKSAANSPSSKSNSEGIKKSSKDGSRDKDKKFSVSSMNKVKSSSVKLKQLDLNATSDFSTPNQNENLPSPTGTTDLLKANPGQVRNRKGSLSAVIDKLKSAHCDNTTDVSLKQSSNRDRSTPSMSKTADGSKSVSKVGGENKNSEYMVKPSSDGMKITINKTRTKESSKSLLKSQSSGSGSPKTHTGLKPGVNSGPASKKPQQFTQKSSSSPNLTSSAGNYGFKSGSSSSSGKMPTNSKTSSGSTALKSKLSSSPKTGTSDLNRSKDRPRLNKSNSDKSIFSSSRERKSSPTQNREESDSEKAFKLALSKMDPYSTAPLMAEGLIKQLDKNFQIPKLSARNAEDKKSSSNKVTTTSSGDTLNNVSRSVDNTKIYDMIGKNDVTKYPLPLSTSKMFDTSIESKIRNSMSMIASGVVNLNNPHVLTNTSSPKSNMSNSLHNEHLDGDLKKDVPQNLSTSAHNFTMPVAKSYPSTIAASDLSSKSVDLTAKFASSDNKKDSKNFSKDVSDVLLDFSNTTKSESSKLAGGVNTQLLGPSPNYPPSSSVSVHIVKSPAPSANSGSPCITDDELMDEALVGLGFLIYSWNVAL</sequence>
<feature type="compositionally biased region" description="Low complexity" evidence="10">
    <location>
        <begin position="662"/>
        <end position="674"/>
    </location>
</feature>
<keyword evidence="4 9" id="KW-0805">Transcription regulation</keyword>
<dbReference type="GO" id="GO:0016592">
    <property type="term" value="C:mediator complex"/>
    <property type="evidence" value="ECO:0007669"/>
    <property type="project" value="InterPro"/>
</dbReference>
<comment type="similarity">
    <text evidence="2 9">Belongs to the Mediator complex subunit 1 family.</text>
</comment>
<feature type="compositionally biased region" description="Polar residues" evidence="10">
    <location>
        <begin position="1077"/>
        <end position="1088"/>
    </location>
</feature>
<evidence type="ECO:0000313" key="13">
    <source>
        <dbReference type="Proteomes" id="UP001353858"/>
    </source>
</evidence>
<evidence type="ECO:0000313" key="12">
    <source>
        <dbReference type="EMBL" id="KAK4874361.1"/>
    </source>
</evidence>
<name>A0AAN7P2W7_9COLE</name>
<feature type="compositionally biased region" description="Polar residues" evidence="10">
    <location>
        <begin position="766"/>
        <end position="783"/>
    </location>
</feature>
<feature type="compositionally biased region" description="Polar residues" evidence="10">
    <location>
        <begin position="1174"/>
        <end position="1193"/>
    </location>
</feature>
<feature type="compositionally biased region" description="Polar residues" evidence="10">
    <location>
        <begin position="1026"/>
        <end position="1048"/>
    </location>
</feature>
<feature type="region of interest" description="Disordered" evidence="10">
    <location>
        <begin position="626"/>
        <end position="681"/>
    </location>
</feature>
<evidence type="ECO:0000259" key="11">
    <source>
        <dbReference type="Pfam" id="PF10744"/>
    </source>
</evidence>
<comment type="function">
    <text evidence="9">Component of the Mediator complex, a coactivator involved in the regulated transcription of nearly all RNA polymerase II-dependent genes. Mediator functions as a bridge to convey information from gene-specific regulatory proteins to the basal RNA polymerase II transcription machinery. Mediator is recruited to promoters by direct interactions with regulatory proteins and serves as a scaffold for the assembly of a functional preinitiation complex with RNA polymerase II and the general transcription factors.</text>
</comment>
<dbReference type="EMBL" id="JARPUR010000006">
    <property type="protein sequence ID" value="KAK4874361.1"/>
    <property type="molecule type" value="Genomic_DNA"/>
</dbReference>
<evidence type="ECO:0000256" key="9">
    <source>
        <dbReference type="RuleBase" id="RU364059"/>
    </source>
</evidence>
<feature type="compositionally biased region" description="Low complexity" evidence="10">
    <location>
        <begin position="1246"/>
        <end position="1257"/>
    </location>
</feature>
<feature type="compositionally biased region" description="Polar residues" evidence="10">
    <location>
        <begin position="951"/>
        <end position="975"/>
    </location>
</feature>
<dbReference type="InterPro" id="IPR051999">
    <property type="entry name" value="Mediator_complex_subunit_1"/>
</dbReference>
<keyword evidence="5 9" id="KW-0010">Activator</keyword>
<evidence type="ECO:0000256" key="4">
    <source>
        <dbReference type="ARBA" id="ARBA00023015"/>
    </source>
</evidence>
<reference evidence="13" key="1">
    <citation type="submission" date="2023-01" db="EMBL/GenBank/DDBJ databases">
        <title>Key to firefly adult light organ development and bioluminescence: homeobox transcription factors regulate luciferase expression and transportation to peroxisome.</title>
        <authorList>
            <person name="Fu X."/>
        </authorList>
    </citation>
    <scope>NUCLEOTIDE SEQUENCE [LARGE SCALE GENOMIC DNA]</scope>
</reference>
<protein>
    <recommendedName>
        <fullName evidence="3 9">Mediator of RNA polymerase II transcription subunit 1</fullName>
    </recommendedName>
    <alternativeName>
        <fullName evidence="8 9">Mediator complex subunit 1</fullName>
    </alternativeName>
</protein>